<protein>
    <recommendedName>
        <fullName evidence="5">Flavin-containing monooxygenase</fullName>
        <ecNumber evidence="5">1.-.-.-</ecNumber>
    </recommendedName>
</protein>
<dbReference type="EC" id="1.-.-.-" evidence="5"/>
<dbReference type="SUPFAM" id="SSF51905">
    <property type="entry name" value="FAD/NAD(P)-binding domain"/>
    <property type="match status" value="1"/>
</dbReference>
<dbReference type="InterPro" id="IPR050346">
    <property type="entry name" value="FMO-like"/>
</dbReference>
<name>A0A8B9FF70_9PSIT</name>
<dbReference type="PANTHER" id="PTHR23023">
    <property type="entry name" value="DIMETHYLANILINE MONOOXYGENASE"/>
    <property type="match status" value="1"/>
</dbReference>
<organism evidence="6 7">
    <name type="scientific">Amazona collaria</name>
    <name type="common">yellow-billed parrot</name>
    <dbReference type="NCBI Taxonomy" id="241587"/>
    <lineage>
        <taxon>Eukaryota</taxon>
        <taxon>Metazoa</taxon>
        <taxon>Chordata</taxon>
        <taxon>Craniata</taxon>
        <taxon>Vertebrata</taxon>
        <taxon>Euteleostomi</taxon>
        <taxon>Archelosauria</taxon>
        <taxon>Archosauria</taxon>
        <taxon>Dinosauria</taxon>
        <taxon>Saurischia</taxon>
        <taxon>Theropoda</taxon>
        <taxon>Coelurosauria</taxon>
        <taxon>Aves</taxon>
        <taxon>Neognathae</taxon>
        <taxon>Neoaves</taxon>
        <taxon>Telluraves</taxon>
        <taxon>Australaves</taxon>
        <taxon>Psittaciformes</taxon>
        <taxon>Psittacidae</taxon>
        <taxon>Amazona</taxon>
    </lineage>
</organism>
<reference evidence="6" key="2">
    <citation type="submission" date="2025-09" db="UniProtKB">
        <authorList>
            <consortium name="Ensembl"/>
        </authorList>
    </citation>
    <scope>IDENTIFICATION</scope>
</reference>
<keyword evidence="4 5" id="KW-0560">Oxidoreductase</keyword>
<proteinExistence type="inferred from homology"/>
<dbReference type="InterPro" id="IPR036188">
    <property type="entry name" value="FAD/NAD-bd_sf"/>
</dbReference>
<dbReference type="InterPro" id="IPR020946">
    <property type="entry name" value="Flavin_mOase-like"/>
</dbReference>
<keyword evidence="3 5" id="KW-0274">FAD</keyword>
<evidence type="ECO:0000313" key="7">
    <source>
        <dbReference type="Proteomes" id="UP000694522"/>
    </source>
</evidence>
<dbReference type="GO" id="GO:0050660">
    <property type="term" value="F:flavin adenine dinucleotide binding"/>
    <property type="evidence" value="ECO:0007669"/>
    <property type="project" value="InterPro"/>
</dbReference>
<dbReference type="Gene3D" id="3.50.50.60">
    <property type="entry name" value="FAD/NAD(P)-binding domain"/>
    <property type="match status" value="1"/>
</dbReference>
<evidence type="ECO:0000256" key="2">
    <source>
        <dbReference type="ARBA" id="ARBA00022630"/>
    </source>
</evidence>
<evidence type="ECO:0000256" key="5">
    <source>
        <dbReference type="RuleBase" id="RU361177"/>
    </source>
</evidence>
<keyword evidence="2 5" id="KW-0285">Flavoprotein</keyword>
<keyword evidence="5" id="KW-0503">Monooxygenase</keyword>
<comment type="cofactor">
    <cofactor evidence="5">
        <name>FAD</name>
        <dbReference type="ChEBI" id="CHEBI:57692"/>
    </cofactor>
</comment>
<keyword evidence="7" id="KW-1185">Reference proteome</keyword>
<evidence type="ECO:0000256" key="4">
    <source>
        <dbReference type="ARBA" id="ARBA00023002"/>
    </source>
</evidence>
<accession>A0A8B9FF70</accession>
<dbReference type="GO" id="GO:0004499">
    <property type="term" value="F:N,N-dimethylaniline monooxygenase activity"/>
    <property type="evidence" value="ECO:0007669"/>
    <property type="project" value="InterPro"/>
</dbReference>
<evidence type="ECO:0000256" key="1">
    <source>
        <dbReference type="ARBA" id="ARBA00009183"/>
    </source>
</evidence>
<reference evidence="6" key="1">
    <citation type="submission" date="2025-08" db="UniProtKB">
        <authorList>
            <consortium name="Ensembl"/>
        </authorList>
    </citation>
    <scope>IDENTIFICATION</scope>
</reference>
<evidence type="ECO:0000256" key="3">
    <source>
        <dbReference type="ARBA" id="ARBA00022827"/>
    </source>
</evidence>
<evidence type="ECO:0000313" key="6">
    <source>
        <dbReference type="Ensembl" id="ENSACOP00000008467.1"/>
    </source>
</evidence>
<dbReference type="Ensembl" id="ENSACOT00000008761.1">
    <property type="protein sequence ID" value="ENSACOP00000008467.1"/>
    <property type="gene ID" value="ENSACOG00000005915.1"/>
</dbReference>
<comment type="similarity">
    <text evidence="1 5">Belongs to the FMO family.</text>
</comment>
<dbReference type="GO" id="GO:0050661">
    <property type="term" value="F:NADP binding"/>
    <property type="evidence" value="ECO:0007669"/>
    <property type="project" value="InterPro"/>
</dbReference>
<dbReference type="AlphaFoldDB" id="A0A8B9FF70"/>
<dbReference type="Proteomes" id="UP000694522">
    <property type="component" value="Unplaced"/>
</dbReference>
<sequence length="222" mass="24721">MWQLVFPGKPHERQTAVTVGSWCPFTNPLFPVSSIPFPAGLFFVPSSPSLPILVPADPTVYPSPSPSPCPAEALSGRPTCSSPLPSHAPFPQEHLEEGRTSIYRSVIINTSKEMMCFSEFPVPEDFPNYMHNSKIMEYFRMYAQHFDLLRHIRFRGGREAAGRALLPGCCSGRRWVRLGWASPRVTARWITVAWTPHWWPWPAAGSEHLSSALSLAGAASFS</sequence>
<dbReference type="Pfam" id="PF00743">
    <property type="entry name" value="FMO-like"/>
    <property type="match status" value="1"/>
</dbReference>